<evidence type="ECO:0000256" key="8">
    <source>
        <dbReference type="ARBA" id="ARBA00023136"/>
    </source>
</evidence>
<keyword evidence="6" id="KW-0145">Chemotaxis</keyword>
<gene>
    <name evidence="13" type="ORF">BOX24_05260</name>
</gene>
<dbReference type="GO" id="GO:0003774">
    <property type="term" value="F:cytoskeletal motor activity"/>
    <property type="evidence" value="ECO:0007669"/>
    <property type="project" value="InterPro"/>
</dbReference>
<dbReference type="PANTHER" id="PTHR30034">
    <property type="entry name" value="FLAGELLAR MOTOR SWITCH PROTEIN FLIM"/>
    <property type="match status" value="1"/>
</dbReference>
<dbReference type="Pfam" id="PF01052">
    <property type="entry name" value="FliMN_C"/>
    <property type="match status" value="1"/>
</dbReference>
<dbReference type="Gene3D" id="3.40.1550.10">
    <property type="entry name" value="CheC-like"/>
    <property type="match status" value="1"/>
</dbReference>
<evidence type="ECO:0000256" key="9">
    <source>
        <dbReference type="ARBA" id="ARBA00023143"/>
    </source>
</evidence>
<dbReference type="Proteomes" id="UP000188586">
    <property type="component" value="Unassembled WGS sequence"/>
</dbReference>
<evidence type="ECO:0000256" key="5">
    <source>
        <dbReference type="ARBA" id="ARBA00022475"/>
    </source>
</evidence>
<dbReference type="EMBL" id="MPOJ01000010">
    <property type="protein sequence ID" value="OOH72798.1"/>
    <property type="molecule type" value="Genomic_DNA"/>
</dbReference>
<keyword evidence="13" id="KW-0966">Cell projection</keyword>
<keyword evidence="13" id="KW-0969">Cilium</keyword>
<evidence type="ECO:0000313" key="13">
    <source>
        <dbReference type="EMBL" id="OOH72798.1"/>
    </source>
</evidence>
<keyword evidence="13" id="KW-0282">Flagellum</keyword>
<protein>
    <recommendedName>
        <fullName evidence="4 11">Flagellar motor switch protein FliM</fullName>
    </recommendedName>
</protein>
<evidence type="ECO:0000313" key="14">
    <source>
        <dbReference type="Proteomes" id="UP000188586"/>
    </source>
</evidence>
<dbReference type="GO" id="GO:0050918">
    <property type="term" value="P:positive chemotaxis"/>
    <property type="evidence" value="ECO:0007669"/>
    <property type="project" value="TreeGrafter"/>
</dbReference>
<dbReference type="InterPro" id="IPR001689">
    <property type="entry name" value="Flag_FliM"/>
</dbReference>
<accession>A0A1V3SVN4</accession>
<dbReference type="CDD" id="cd17908">
    <property type="entry name" value="FliM"/>
    <property type="match status" value="1"/>
</dbReference>
<comment type="function">
    <text evidence="10">FliM is one of three proteins (FliG, FliN, FliM) that forms the rotor-mounted switch complex (C ring), located at the base of the basal body. This complex interacts with the CheY and CheZ chemotaxis proteins, in addition to contacting components of the motor that determine the direction of flagellar rotation.</text>
</comment>
<comment type="subcellular location">
    <subcellularLocation>
        <location evidence="1">Bacterial flagellum basal body</location>
    </subcellularLocation>
    <subcellularLocation>
        <location evidence="2">Cell membrane</location>
        <topology evidence="2">Peripheral membrane protein</topology>
    </subcellularLocation>
</comment>
<dbReference type="PIRSF" id="PIRSF002888">
    <property type="entry name" value="FliM"/>
    <property type="match status" value="1"/>
</dbReference>
<evidence type="ECO:0000256" key="3">
    <source>
        <dbReference type="ARBA" id="ARBA00011049"/>
    </source>
</evidence>
<dbReference type="SUPFAM" id="SSF103039">
    <property type="entry name" value="CheC-like"/>
    <property type="match status" value="1"/>
</dbReference>
<dbReference type="PANTHER" id="PTHR30034:SF6">
    <property type="entry name" value="YOP PROTEINS TRANSLOCATION PROTEIN Q"/>
    <property type="match status" value="1"/>
</dbReference>
<dbReference type="AlphaFoldDB" id="A0A1V3SVN4"/>
<keyword evidence="9" id="KW-0975">Bacterial flagellum</keyword>
<keyword evidence="8" id="KW-0472">Membrane</keyword>
<dbReference type="InterPro" id="IPR028976">
    <property type="entry name" value="CheC-like_sf"/>
</dbReference>
<evidence type="ECO:0000256" key="2">
    <source>
        <dbReference type="ARBA" id="ARBA00004202"/>
    </source>
</evidence>
<dbReference type="Gene3D" id="2.30.330.10">
    <property type="entry name" value="SpoA-like"/>
    <property type="match status" value="1"/>
</dbReference>
<dbReference type="Pfam" id="PF02154">
    <property type="entry name" value="FliM"/>
    <property type="match status" value="1"/>
</dbReference>
<evidence type="ECO:0000256" key="6">
    <source>
        <dbReference type="ARBA" id="ARBA00022500"/>
    </source>
</evidence>
<dbReference type="InterPro" id="IPR036429">
    <property type="entry name" value="SpoA-like_sf"/>
</dbReference>
<dbReference type="GO" id="GO:0009425">
    <property type="term" value="C:bacterial-type flagellum basal body"/>
    <property type="evidence" value="ECO:0007669"/>
    <property type="project" value="UniProtKB-SubCell"/>
</dbReference>
<evidence type="ECO:0000256" key="7">
    <source>
        <dbReference type="ARBA" id="ARBA00022779"/>
    </source>
</evidence>
<dbReference type="InterPro" id="IPR001543">
    <property type="entry name" value="FliN-like_C"/>
</dbReference>
<feature type="domain" description="Flagellar motor switch protein FliN-like C-terminal" evidence="12">
    <location>
        <begin position="251"/>
        <end position="319"/>
    </location>
</feature>
<reference evidence="13 14" key="1">
    <citation type="submission" date="2016-11" db="EMBL/GenBank/DDBJ databases">
        <title>Comparative genomics of co-occurring bacteria in distinct bioleaching systems unravels niche-specific adaptation.</title>
        <authorList>
            <person name="Zhang X."/>
            <person name="Liu X."/>
            <person name="Yin H."/>
        </authorList>
    </citation>
    <scope>NUCLEOTIDE SEQUENCE [LARGE SCALE GENOMIC DNA]</scope>
    <source>
        <strain evidence="13 14">DX</strain>
    </source>
</reference>
<evidence type="ECO:0000256" key="10">
    <source>
        <dbReference type="ARBA" id="ARBA00025044"/>
    </source>
</evidence>
<evidence type="ECO:0000256" key="4">
    <source>
        <dbReference type="ARBA" id="ARBA00021898"/>
    </source>
</evidence>
<dbReference type="NCBIfam" id="TIGR01397">
    <property type="entry name" value="fliM_switch"/>
    <property type="match status" value="1"/>
</dbReference>
<comment type="caution">
    <text evidence="13">The sequence shown here is derived from an EMBL/GenBank/DDBJ whole genome shotgun (WGS) entry which is preliminary data.</text>
</comment>
<dbReference type="GO" id="GO:0071978">
    <property type="term" value="P:bacterial-type flagellum-dependent swarming motility"/>
    <property type="evidence" value="ECO:0007669"/>
    <property type="project" value="TreeGrafter"/>
</dbReference>
<dbReference type="RefSeq" id="WP_077303856.1">
    <property type="nucleotide sequence ID" value="NZ_JBPKCJ010000001.1"/>
</dbReference>
<keyword evidence="5" id="KW-1003">Cell membrane</keyword>
<dbReference type="SUPFAM" id="SSF101801">
    <property type="entry name" value="Surface presentation of antigens (SPOA)"/>
    <property type="match status" value="1"/>
</dbReference>
<comment type="similarity">
    <text evidence="3">Belongs to the FliM family.</text>
</comment>
<dbReference type="PRINTS" id="PR00955">
    <property type="entry name" value="FLGMOTORFLIM"/>
</dbReference>
<evidence type="ECO:0000259" key="12">
    <source>
        <dbReference type="Pfam" id="PF01052"/>
    </source>
</evidence>
<evidence type="ECO:0000256" key="11">
    <source>
        <dbReference type="NCBIfam" id="TIGR01397"/>
    </source>
</evidence>
<dbReference type="GO" id="GO:0005886">
    <property type="term" value="C:plasma membrane"/>
    <property type="evidence" value="ECO:0007669"/>
    <property type="project" value="UniProtKB-SubCell"/>
</dbReference>
<organism evidence="13 14">
    <name type="scientific">Leptospirillum ferriphilum</name>
    <dbReference type="NCBI Taxonomy" id="178606"/>
    <lineage>
        <taxon>Bacteria</taxon>
        <taxon>Pseudomonadati</taxon>
        <taxon>Nitrospirota</taxon>
        <taxon>Nitrospiria</taxon>
        <taxon>Nitrospirales</taxon>
        <taxon>Nitrospiraceae</taxon>
        <taxon>Leptospirillum</taxon>
    </lineage>
</organism>
<proteinExistence type="inferred from homology"/>
<sequence>MAQFLSQDEVNALLRGVVNGEIDVQSQTPEEIKGARPYSLASQERVIRGRMPTLEIINERFSRFFQVSFSASLRKMVEFSSLGIEMVKFGDFLKKIPLPSNINILRLEDLRKNFLLIIDARLLYLLVDHVLGGSGRGQVKVEGRDFSPIEARISRNVVDQLSGDFEKAWAPVHSMPVTYIRSEINPQFVPIVAPTEMVIVMSYMLEIEGQGRPLYICIPYSAIEPIKEKLYTGFQSDQFEIDTRWIHRLEERIAEVPLELEVYLGQTVFTIREILDWQIGTVFSLDRYPSEPVDIRVEGVLRFRGRPGLFRNNRAIRIECRVPPPTSFEEEEPNTP</sequence>
<evidence type="ECO:0000256" key="1">
    <source>
        <dbReference type="ARBA" id="ARBA00004117"/>
    </source>
</evidence>
<keyword evidence="7" id="KW-0283">Flagellar rotation</keyword>
<name>A0A1V3SVN4_9BACT</name>